<dbReference type="AlphaFoldDB" id="A0AAQ3PBT3"/>
<comment type="similarity">
    <text evidence="1">Belongs to the EXO5 family.</text>
</comment>
<accession>A0AAQ3PBT3</accession>
<evidence type="ECO:0008006" key="4">
    <source>
        <dbReference type="Google" id="ProtNLM"/>
    </source>
</evidence>
<gene>
    <name evidence="2" type="ORF">V8G54_002656</name>
</gene>
<dbReference type="EMBL" id="CP144700">
    <property type="protein sequence ID" value="WVZ24112.1"/>
    <property type="molecule type" value="Genomic_DNA"/>
</dbReference>
<organism evidence="2 3">
    <name type="scientific">Vigna mungo</name>
    <name type="common">Black gram</name>
    <name type="synonym">Phaseolus mungo</name>
    <dbReference type="NCBI Taxonomy" id="3915"/>
    <lineage>
        <taxon>Eukaryota</taxon>
        <taxon>Viridiplantae</taxon>
        <taxon>Streptophyta</taxon>
        <taxon>Embryophyta</taxon>
        <taxon>Tracheophyta</taxon>
        <taxon>Spermatophyta</taxon>
        <taxon>Magnoliopsida</taxon>
        <taxon>eudicotyledons</taxon>
        <taxon>Gunneridae</taxon>
        <taxon>Pentapetalae</taxon>
        <taxon>rosids</taxon>
        <taxon>fabids</taxon>
        <taxon>Fabales</taxon>
        <taxon>Fabaceae</taxon>
        <taxon>Papilionoideae</taxon>
        <taxon>50 kb inversion clade</taxon>
        <taxon>NPAAA clade</taxon>
        <taxon>indigoferoid/millettioid clade</taxon>
        <taxon>Phaseoleae</taxon>
        <taxon>Vigna</taxon>
    </lineage>
</organism>
<dbReference type="InterPro" id="IPR019190">
    <property type="entry name" value="EXOV"/>
</dbReference>
<dbReference type="PANTHER" id="PTHR14464:SF4">
    <property type="entry name" value="EXONUCLEASE V"/>
    <property type="match status" value="1"/>
</dbReference>
<sequence length="278" mass="32446">MCLVPDIEDCGDFLRKKTKADNNSLLHRFRSKKGLFVTDVTKTEWCERQTEFSLFSEEWKNNEAMEVGRKRHVQLQLEVQTLVELEAKSAEDDMAMKLVNFINGVNQLLFDGLTRELPILSLMCYKYLWDNLVAHAHHDFPRKQLYDYFELNPRRALSKDLQAACKESGFTALNLGDVVRCYQNTCKILRPCNKKLVLRYESQRDHSVLVEEKIAYDEDWVKSEIGSCLELWLGQREASYVAEDEQWKCGYCDFVSECQGYTDTNSESTQFESDYSSE</sequence>
<reference evidence="2 3" key="1">
    <citation type="journal article" date="2023" name="Life. Sci Alliance">
        <title>Evolutionary insights into 3D genome organization and epigenetic landscape of Vigna mungo.</title>
        <authorList>
            <person name="Junaid A."/>
            <person name="Singh B."/>
            <person name="Bhatia S."/>
        </authorList>
    </citation>
    <scope>NUCLEOTIDE SEQUENCE [LARGE SCALE GENOMIC DNA]</scope>
    <source>
        <strain evidence="2">Urdbean</strain>
    </source>
</reference>
<dbReference type="Proteomes" id="UP001374535">
    <property type="component" value="Chromosome 1"/>
</dbReference>
<dbReference type="GO" id="GO:0045145">
    <property type="term" value="F:single-stranded DNA 5'-3' DNA exonuclease activity"/>
    <property type="evidence" value="ECO:0007669"/>
    <property type="project" value="InterPro"/>
</dbReference>
<protein>
    <recommendedName>
        <fullName evidence="4">Exonuclease V, chloroplastic</fullName>
    </recommendedName>
</protein>
<evidence type="ECO:0000313" key="3">
    <source>
        <dbReference type="Proteomes" id="UP001374535"/>
    </source>
</evidence>
<dbReference type="Pfam" id="PF09810">
    <property type="entry name" value="Exo5"/>
    <property type="match status" value="2"/>
</dbReference>
<dbReference type="GO" id="GO:0005634">
    <property type="term" value="C:nucleus"/>
    <property type="evidence" value="ECO:0007669"/>
    <property type="project" value="TreeGrafter"/>
</dbReference>
<dbReference type="GO" id="GO:0036297">
    <property type="term" value="P:interstrand cross-link repair"/>
    <property type="evidence" value="ECO:0007669"/>
    <property type="project" value="TreeGrafter"/>
</dbReference>
<proteinExistence type="inferred from homology"/>
<evidence type="ECO:0000313" key="2">
    <source>
        <dbReference type="EMBL" id="WVZ24112.1"/>
    </source>
</evidence>
<dbReference type="PANTHER" id="PTHR14464">
    <property type="entry name" value="EXONUCLEASE V"/>
    <property type="match status" value="1"/>
</dbReference>
<keyword evidence="3" id="KW-1185">Reference proteome</keyword>
<name>A0AAQ3PBT3_VIGMU</name>
<evidence type="ECO:0000256" key="1">
    <source>
        <dbReference type="ARBA" id="ARBA00009797"/>
    </source>
</evidence>